<dbReference type="PANTHER" id="PTHR48100:SF58">
    <property type="entry name" value="PE-PGRS FAMILY PROTEIN PE_PGRS11"/>
    <property type="match status" value="1"/>
</dbReference>
<dbReference type="GO" id="GO:0016791">
    <property type="term" value="F:phosphatase activity"/>
    <property type="evidence" value="ECO:0007669"/>
    <property type="project" value="TreeGrafter"/>
</dbReference>
<dbReference type="OrthoDB" id="9793115at2"/>
<feature type="region of interest" description="Disordered" evidence="1">
    <location>
        <begin position="1"/>
        <end position="31"/>
    </location>
</feature>
<sequence length="233" mass="24508">MDSADRADPGSAAFTAATTGRREPGVPPDDGRVRLVLVRHGRTPSNLAHTLDTVLPGPSLDEVGAAQADEVAGLLADWPVRAVYASVAARARETAAPIAARLGIAVSILDGVHEISVGDLNGRSDDEAKKIFDDVFTSWWDGDTARPQPGGDSADDLRARFLPDVDRALDGVTDGAVVIVSHGAAIRLTMSALLAGRDGETWARDNLIPNTGRIVLRADPDGWTLESHDPMPA</sequence>
<dbReference type="Proteomes" id="UP000295560">
    <property type="component" value="Unassembled WGS sequence"/>
</dbReference>
<dbReference type="AlphaFoldDB" id="A0A4R1I1I1"/>
<dbReference type="EMBL" id="SMFZ01000001">
    <property type="protein sequence ID" value="TCK27415.1"/>
    <property type="molecule type" value="Genomic_DNA"/>
</dbReference>
<dbReference type="Pfam" id="PF00300">
    <property type="entry name" value="His_Phos_1"/>
    <property type="match status" value="1"/>
</dbReference>
<dbReference type="SMART" id="SM00855">
    <property type="entry name" value="PGAM"/>
    <property type="match status" value="1"/>
</dbReference>
<gene>
    <name evidence="2" type="ORF">EV378_3286</name>
</gene>
<dbReference type="CDD" id="cd07067">
    <property type="entry name" value="HP_PGM_like"/>
    <property type="match status" value="1"/>
</dbReference>
<dbReference type="InterPro" id="IPR050275">
    <property type="entry name" value="PGM_Phosphatase"/>
</dbReference>
<dbReference type="InterPro" id="IPR029033">
    <property type="entry name" value="His_PPase_superfam"/>
</dbReference>
<dbReference type="PANTHER" id="PTHR48100">
    <property type="entry name" value="BROAD-SPECIFICITY PHOSPHATASE YOR283W-RELATED"/>
    <property type="match status" value="1"/>
</dbReference>
<dbReference type="GO" id="GO:0005737">
    <property type="term" value="C:cytoplasm"/>
    <property type="evidence" value="ECO:0007669"/>
    <property type="project" value="TreeGrafter"/>
</dbReference>
<organism evidence="2 3">
    <name type="scientific">Pseudonocardia endophytica</name>
    <dbReference type="NCBI Taxonomy" id="401976"/>
    <lineage>
        <taxon>Bacteria</taxon>
        <taxon>Bacillati</taxon>
        <taxon>Actinomycetota</taxon>
        <taxon>Actinomycetes</taxon>
        <taxon>Pseudonocardiales</taxon>
        <taxon>Pseudonocardiaceae</taxon>
        <taxon>Pseudonocardia</taxon>
    </lineage>
</organism>
<dbReference type="SUPFAM" id="SSF53254">
    <property type="entry name" value="Phosphoglycerate mutase-like"/>
    <property type="match status" value="1"/>
</dbReference>
<feature type="compositionally biased region" description="Basic and acidic residues" evidence="1">
    <location>
        <begin position="20"/>
        <end position="31"/>
    </location>
</feature>
<keyword evidence="3" id="KW-1185">Reference proteome</keyword>
<proteinExistence type="predicted"/>
<accession>A0A4R1I1I1</accession>
<protein>
    <submittedName>
        <fullName evidence="2">Putative phosphoglycerate mutase</fullName>
    </submittedName>
</protein>
<evidence type="ECO:0000256" key="1">
    <source>
        <dbReference type="SAM" id="MobiDB-lite"/>
    </source>
</evidence>
<name>A0A4R1I1I1_PSEEN</name>
<comment type="caution">
    <text evidence="2">The sequence shown here is derived from an EMBL/GenBank/DDBJ whole genome shotgun (WGS) entry which is preliminary data.</text>
</comment>
<evidence type="ECO:0000313" key="3">
    <source>
        <dbReference type="Proteomes" id="UP000295560"/>
    </source>
</evidence>
<dbReference type="Gene3D" id="3.40.50.1240">
    <property type="entry name" value="Phosphoglycerate mutase-like"/>
    <property type="match status" value="1"/>
</dbReference>
<evidence type="ECO:0000313" key="2">
    <source>
        <dbReference type="EMBL" id="TCK27415.1"/>
    </source>
</evidence>
<dbReference type="InterPro" id="IPR013078">
    <property type="entry name" value="His_Pase_superF_clade-1"/>
</dbReference>
<dbReference type="RefSeq" id="WP_132428003.1">
    <property type="nucleotide sequence ID" value="NZ_SMFZ01000001.1"/>
</dbReference>
<reference evidence="2 3" key="1">
    <citation type="submission" date="2019-03" db="EMBL/GenBank/DDBJ databases">
        <title>Sequencing the genomes of 1000 actinobacteria strains.</title>
        <authorList>
            <person name="Klenk H.-P."/>
        </authorList>
    </citation>
    <scope>NUCLEOTIDE SEQUENCE [LARGE SCALE GENOMIC DNA]</scope>
    <source>
        <strain evidence="2 3">DSM 44969</strain>
    </source>
</reference>